<dbReference type="PANTHER" id="PTHR31984:SF17">
    <property type="entry name" value="TRANSCRIPTIONAL REGULATOR"/>
    <property type="match status" value="1"/>
</dbReference>
<dbReference type="AlphaFoldDB" id="A0AAW1PI49"/>
<dbReference type="Pfam" id="PF02622">
    <property type="entry name" value="DUF179"/>
    <property type="match status" value="1"/>
</dbReference>
<dbReference type="PANTHER" id="PTHR31984">
    <property type="entry name" value="TRANSPORTER, PUTATIVE (DUF179)-RELATED"/>
    <property type="match status" value="1"/>
</dbReference>
<organism evidence="2 3">
    <name type="scientific">[Myrmecia] bisecta</name>
    <dbReference type="NCBI Taxonomy" id="41462"/>
    <lineage>
        <taxon>Eukaryota</taxon>
        <taxon>Viridiplantae</taxon>
        <taxon>Chlorophyta</taxon>
        <taxon>core chlorophytes</taxon>
        <taxon>Trebouxiophyceae</taxon>
        <taxon>Trebouxiales</taxon>
        <taxon>Trebouxiaceae</taxon>
        <taxon>Myrmecia</taxon>
    </lineage>
</organism>
<gene>
    <name evidence="2" type="ORF">WJX72_011498</name>
</gene>
<name>A0AAW1PI49_9CHLO</name>
<dbReference type="Proteomes" id="UP001489004">
    <property type="component" value="Unassembled WGS sequence"/>
</dbReference>
<feature type="compositionally biased region" description="Polar residues" evidence="1">
    <location>
        <begin position="292"/>
        <end position="301"/>
    </location>
</feature>
<dbReference type="Gene3D" id="3.40.1740.10">
    <property type="entry name" value="VC0467-like"/>
    <property type="match status" value="2"/>
</dbReference>
<sequence length="470" mass="50867">MERGLDAVGRLVYRTLLRTAKEFDKHSVLKALITRQHLNELPAEVQQVASAFLGGPDRVFFWPAPTLPQSVVTAVQMGFRFPPSAVNLDAAFSAMRYLQGLTSIGRKHGLLGVLPNGESVGLQQLSIPEPGALLIPHPLLPGFFERAVVLLLQHSPMQGSLGLCLNRPIAGDSKTLADVAELAPFIQADQSASTPDDPAMHSMASMADDDWSDAEAVDEEGEQMLPLREAVRMILAPAGQEAASTKEADEADVDDLMDRSIVVEYILSPVEREDEDSVFRRGRGSSEAAGQAPQQTAVSPSVHTTAEIMEAFTDSPVFIGGPCHGLQVLHSSEELQQASPAHGVPLSQLYNVPLYAGADLQRGKELLSQGRLAPGDVRFFLGEAQWEGGQLERELAEGSWLLAPLPAPLTALLDLIPPDRPEVARRTMPDGLPQSSDTLWSIMMTSLSPEHAQLMHIVPAVRKDLAEMEF</sequence>
<evidence type="ECO:0000313" key="2">
    <source>
        <dbReference type="EMBL" id="KAK9809214.1"/>
    </source>
</evidence>
<evidence type="ECO:0000313" key="3">
    <source>
        <dbReference type="Proteomes" id="UP001489004"/>
    </source>
</evidence>
<evidence type="ECO:0000256" key="1">
    <source>
        <dbReference type="SAM" id="MobiDB-lite"/>
    </source>
</evidence>
<dbReference type="InterPro" id="IPR003774">
    <property type="entry name" value="AlgH-like"/>
</dbReference>
<dbReference type="SUPFAM" id="SSF143456">
    <property type="entry name" value="VC0467-like"/>
    <property type="match status" value="2"/>
</dbReference>
<reference evidence="2 3" key="1">
    <citation type="journal article" date="2024" name="Nat. Commun.">
        <title>Phylogenomics reveals the evolutionary origins of lichenization in chlorophyte algae.</title>
        <authorList>
            <person name="Puginier C."/>
            <person name="Libourel C."/>
            <person name="Otte J."/>
            <person name="Skaloud P."/>
            <person name="Haon M."/>
            <person name="Grisel S."/>
            <person name="Petersen M."/>
            <person name="Berrin J.G."/>
            <person name="Delaux P.M."/>
            <person name="Dal Grande F."/>
            <person name="Keller J."/>
        </authorList>
    </citation>
    <scope>NUCLEOTIDE SEQUENCE [LARGE SCALE GENOMIC DNA]</scope>
    <source>
        <strain evidence="2 3">SAG 2043</strain>
    </source>
</reference>
<dbReference type="EMBL" id="JALJOR010000011">
    <property type="protein sequence ID" value="KAK9809214.1"/>
    <property type="molecule type" value="Genomic_DNA"/>
</dbReference>
<accession>A0AAW1PI49</accession>
<feature type="region of interest" description="Disordered" evidence="1">
    <location>
        <begin position="274"/>
        <end position="301"/>
    </location>
</feature>
<proteinExistence type="predicted"/>
<keyword evidence="3" id="KW-1185">Reference proteome</keyword>
<comment type="caution">
    <text evidence="2">The sequence shown here is derived from an EMBL/GenBank/DDBJ whole genome shotgun (WGS) entry which is preliminary data.</text>
</comment>
<protein>
    <submittedName>
        <fullName evidence="2">Uncharacterized protein</fullName>
    </submittedName>
</protein>